<feature type="transmembrane region" description="Helical" evidence="1">
    <location>
        <begin position="12"/>
        <end position="31"/>
    </location>
</feature>
<dbReference type="EMBL" id="JACGWJ010000008">
    <property type="protein sequence ID" value="KAL0404661.1"/>
    <property type="molecule type" value="Genomic_DNA"/>
</dbReference>
<dbReference type="AlphaFoldDB" id="A0AAW2TIW2"/>
<sequence>MSKMGLLSQKSMFYVFLMASVLVILSWFLVLRSTGRLQSLDFNILPTTSLLAVAENENLATSSVISASVNGEQATRKRNSRKCDTNSQILKVFMHDLPSQFHFALLGWKGGGRTVWPDIRSEVPKYPGGLNMQHSIEYWLTLDLLNSNSLKI</sequence>
<evidence type="ECO:0000256" key="1">
    <source>
        <dbReference type="SAM" id="Phobius"/>
    </source>
</evidence>
<reference evidence="2" key="2">
    <citation type="journal article" date="2024" name="Plant">
        <title>Genomic evolution and insights into agronomic trait innovations of Sesamum species.</title>
        <authorList>
            <person name="Miao H."/>
            <person name="Wang L."/>
            <person name="Qu L."/>
            <person name="Liu H."/>
            <person name="Sun Y."/>
            <person name="Le M."/>
            <person name="Wang Q."/>
            <person name="Wei S."/>
            <person name="Zheng Y."/>
            <person name="Lin W."/>
            <person name="Duan Y."/>
            <person name="Cao H."/>
            <person name="Xiong S."/>
            <person name="Wang X."/>
            <person name="Wei L."/>
            <person name="Li C."/>
            <person name="Ma Q."/>
            <person name="Ju M."/>
            <person name="Zhao R."/>
            <person name="Li G."/>
            <person name="Mu C."/>
            <person name="Tian Q."/>
            <person name="Mei H."/>
            <person name="Zhang T."/>
            <person name="Gao T."/>
            <person name="Zhang H."/>
        </authorList>
    </citation>
    <scope>NUCLEOTIDE SEQUENCE</scope>
    <source>
        <strain evidence="2">G02</strain>
    </source>
</reference>
<organism evidence="2">
    <name type="scientific">Sesamum radiatum</name>
    <name type="common">Black benniseed</name>
    <dbReference type="NCBI Taxonomy" id="300843"/>
    <lineage>
        <taxon>Eukaryota</taxon>
        <taxon>Viridiplantae</taxon>
        <taxon>Streptophyta</taxon>
        <taxon>Embryophyta</taxon>
        <taxon>Tracheophyta</taxon>
        <taxon>Spermatophyta</taxon>
        <taxon>Magnoliopsida</taxon>
        <taxon>eudicotyledons</taxon>
        <taxon>Gunneridae</taxon>
        <taxon>Pentapetalae</taxon>
        <taxon>asterids</taxon>
        <taxon>lamiids</taxon>
        <taxon>Lamiales</taxon>
        <taxon>Pedaliaceae</taxon>
        <taxon>Sesamum</taxon>
    </lineage>
</organism>
<reference evidence="2" key="1">
    <citation type="submission" date="2020-06" db="EMBL/GenBank/DDBJ databases">
        <authorList>
            <person name="Li T."/>
            <person name="Hu X."/>
            <person name="Zhang T."/>
            <person name="Song X."/>
            <person name="Zhang H."/>
            <person name="Dai N."/>
            <person name="Sheng W."/>
            <person name="Hou X."/>
            <person name="Wei L."/>
        </authorList>
    </citation>
    <scope>NUCLEOTIDE SEQUENCE</scope>
    <source>
        <strain evidence="2">G02</strain>
        <tissue evidence="2">Leaf</tissue>
    </source>
</reference>
<keyword evidence="1" id="KW-0472">Membrane</keyword>
<keyword evidence="1" id="KW-0812">Transmembrane</keyword>
<protein>
    <submittedName>
        <fullName evidence="2">Uncharacterized protein</fullName>
    </submittedName>
</protein>
<accession>A0AAW2TIW2</accession>
<comment type="caution">
    <text evidence="2">The sequence shown here is derived from an EMBL/GenBank/DDBJ whole genome shotgun (WGS) entry which is preliminary data.</text>
</comment>
<name>A0AAW2TIW2_SESRA</name>
<keyword evidence="1" id="KW-1133">Transmembrane helix</keyword>
<gene>
    <name evidence="2" type="ORF">Sradi_2106900</name>
</gene>
<proteinExistence type="predicted"/>
<evidence type="ECO:0000313" key="2">
    <source>
        <dbReference type="EMBL" id="KAL0404661.1"/>
    </source>
</evidence>